<dbReference type="AlphaFoldDB" id="A0AAD8K9N3"/>
<comment type="caution">
    <text evidence="2">The sequence shown here is derived from an EMBL/GenBank/DDBJ whole genome shotgun (WGS) entry which is preliminary data.</text>
</comment>
<feature type="coiled-coil region" evidence="1">
    <location>
        <begin position="90"/>
        <end position="117"/>
    </location>
</feature>
<evidence type="ECO:0000256" key="1">
    <source>
        <dbReference type="SAM" id="Coils"/>
    </source>
</evidence>
<evidence type="ECO:0008006" key="4">
    <source>
        <dbReference type="Google" id="ProtNLM"/>
    </source>
</evidence>
<organism evidence="2 3">
    <name type="scientific">Tagetes erecta</name>
    <name type="common">African marigold</name>
    <dbReference type="NCBI Taxonomy" id="13708"/>
    <lineage>
        <taxon>Eukaryota</taxon>
        <taxon>Viridiplantae</taxon>
        <taxon>Streptophyta</taxon>
        <taxon>Embryophyta</taxon>
        <taxon>Tracheophyta</taxon>
        <taxon>Spermatophyta</taxon>
        <taxon>Magnoliopsida</taxon>
        <taxon>eudicotyledons</taxon>
        <taxon>Gunneridae</taxon>
        <taxon>Pentapetalae</taxon>
        <taxon>asterids</taxon>
        <taxon>campanulids</taxon>
        <taxon>Asterales</taxon>
        <taxon>Asteraceae</taxon>
        <taxon>Asteroideae</taxon>
        <taxon>Heliantheae alliance</taxon>
        <taxon>Tageteae</taxon>
        <taxon>Tagetes</taxon>
    </lineage>
</organism>
<dbReference type="EMBL" id="JAUHHV010000007">
    <property type="protein sequence ID" value="KAK1417056.1"/>
    <property type="molecule type" value="Genomic_DNA"/>
</dbReference>
<sequence>MENTMKSKLLSKEVELLQMPWRTQSNFIDCGIFAMRHMETYYGTSLKDWNCGLLKESEKQKLQLTDLRYKYLTKILLSDINILRDKVTSKVKEYAALDQIEREMMKLKARERIKERMKYLID</sequence>
<evidence type="ECO:0000313" key="3">
    <source>
        <dbReference type="Proteomes" id="UP001229421"/>
    </source>
</evidence>
<reference evidence="2" key="1">
    <citation type="journal article" date="2023" name="bioRxiv">
        <title>Improved chromosome-level genome assembly for marigold (Tagetes erecta).</title>
        <authorList>
            <person name="Jiang F."/>
            <person name="Yuan L."/>
            <person name="Wang S."/>
            <person name="Wang H."/>
            <person name="Xu D."/>
            <person name="Wang A."/>
            <person name="Fan W."/>
        </authorList>
    </citation>
    <scope>NUCLEOTIDE SEQUENCE</scope>
    <source>
        <strain evidence="2">WSJ</strain>
        <tissue evidence="2">Leaf</tissue>
    </source>
</reference>
<dbReference type="Proteomes" id="UP001229421">
    <property type="component" value="Unassembled WGS sequence"/>
</dbReference>
<dbReference type="Gene3D" id="3.40.395.10">
    <property type="entry name" value="Adenoviral Proteinase, Chain A"/>
    <property type="match status" value="1"/>
</dbReference>
<accession>A0AAD8K9N3</accession>
<protein>
    <recommendedName>
        <fullName evidence="4">Ubiquitin-like protease family profile domain-containing protein</fullName>
    </recommendedName>
</protein>
<evidence type="ECO:0000313" key="2">
    <source>
        <dbReference type="EMBL" id="KAK1417056.1"/>
    </source>
</evidence>
<gene>
    <name evidence="2" type="ORF">QVD17_26178</name>
</gene>
<keyword evidence="3" id="KW-1185">Reference proteome</keyword>
<keyword evidence="1" id="KW-0175">Coiled coil</keyword>
<name>A0AAD8K9N3_TARER</name>
<proteinExistence type="predicted"/>